<organism evidence="6 7">
    <name type="scientific">Collibacillus ludicampi</name>
    <dbReference type="NCBI Taxonomy" id="2771369"/>
    <lineage>
        <taxon>Bacteria</taxon>
        <taxon>Bacillati</taxon>
        <taxon>Bacillota</taxon>
        <taxon>Bacilli</taxon>
        <taxon>Bacillales</taxon>
        <taxon>Alicyclobacillaceae</taxon>
        <taxon>Collibacillus</taxon>
    </lineage>
</organism>
<dbReference type="Pfam" id="PF02633">
    <property type="entry name" value="Creatininase"/>
    <property type="match status" value="1"/>
</dbReference>
<evidence type="ECO:0000313" key="6">
    <source>
        <dbReference type="EMBL" id="GIM48165.1"/>
    </source>
</evidence>
<dbReference type="EMBL" id="BOQE01000001">
    <property type="protein sequence ID" value="GIM48165.1"/>
    <property type="molecule type" value="Genomic_DNA"/>
</dbReference>
<dbReference type="RefSeq" id="WP_282201068.1">
    <property type="nucleotide sequence ID" value="NZ_BOQE01000001.1"/>
</dbReference>
<evidence type="ECO:0000313" key="7">
    <source>
        <dbReference type="Proteomes" id="UP001057291"/>
    </source>
</evidence>
<evidence type="ECO:0000256" key="1">
    <source>
        <dbReference type="ARBA" id="ARBA00001947"/>
    </source>
</evidence>
<dbReference type="Gene3D" id="3.40.50.10310">
    <property type="entry name" value="Creatininase"/>
    <property type="match status" value="1"/>
</dbReference>
<evidence type="ECO:0000256" key="2">
    <source>
        <dbReference type="ARBA" id="ARBA00022723"/>
    </source>
</evidence>
<proteinExistence type="inferred from homology"/>
<evidence type="ECO:0000256" key="3">
    <source>
        <dbReference type="ARBA" id="ARBA00022801"/>
    </source>
</evidence>
<comment type="similarity">
    <text evidence="5">Belongs to the creatininase superfamily.</text>
</comment>
<gene>
    <name evidence="6" type="ORF">DNHGIG_37140</name>
</gene>
<dbReference type="AlphaFoldDB" id="A0AAV4LK90"/>
<comment type="caution">
    <text evidence="6">The sequence shown here is derived from an EMBL/GenBank/DDBJ whole genome shotgun (WGS) entry which is preliminary data.</text>
</comment>
<dbReference type="InterPro" id="IPR024087">
    <property type="entry name" value="Creatininase-like_sf"/>
</dbReference>
<dbReference type="GO" id="GO:0046872">
    <property type="term" value="F:metal ion binding"/>
    <property type="evidence" value="ECO:0007669"/>
    <property type="project" value="UniProtKB-KW"/>
</dbReference>
<dbReference type="Proteomes" id="UP001057291">
    <property type="component" value="Unassembled WGS sequence"/>
</dbReference>
<keyword evidence="7" id="KW-1185">Reference proteome</keyword>
<keyword evidence="4" id="KW-0862">Zinc</keyword>
<dbReference type="InterPro" id="IPR003785">
    <property type="entry name" value="Creatininase/forma_Hydrolase"/>
</dbReference>
<dbReference type="PANTHER" id="PTHR35005">
    <property type="entry name" value="3-DEHYDRO-SCYLLO-INOSOSE HYDROLASE"/>
    <property type="match status" value="1"/>
</dbReference>
<keyword evidence="3" id="KW-0378">Hydrolase</keyword>
<dbReference type="SUPFAM" id="SSF102215">
    <property type="entry name" value="Creatininase"/>
    <property type="match status" value="1"/>
</dbReference>
<reference evidence="6" key="1">
    <citation type="journal article" date="2023" name="Int. J. Syst. Evol. Microbiol.">
        <title>Collibacillus ludicampi gen. nov., sp. nov., a new soil bacterium of the family Alicyclobacillaceae.</title>
        <authorList>
            <person name="Jojima T."/>
            <person name="Ioku Y."/>
            <person name="Fukuta Y."/>
            <person name="Shirasaka N."/>
            <person name="Matsumura Y."/>
            <person name="Mori M."/>
        </authorList>
    </citation>
    <scope>NUCLEOTIDE SEQUENCE</scope>
    <source>
        <strain evidence="6">TP075</strain>
    </source>
</reference>
<evidence type="ECO:0008006" key="8">
    <source>
        <dbReference type="Google" id="ProtNLM"/>
    </source>
</evidence>
<evidence type="ECO:0000256" key="4">
    <source>
        <dbReference type="ARBA" id="ARBA00022833"/>
    </source>
</evidence>
<dbReference type="GO" id="GO:0009231">
    <property type="term" value="P:riboflavin biosynthetic process"/>
    <property type="evidence" value="ECO:0007669"/>
    <property type="project" value="TreeGrafter"/>
</dbReference>
<dbReference type="PANTHER" id="PTHR35005:SF1">
    <property type="entry name" value="2-AMINO-5-FORMYLAMINO-6-RIBOSYLAMINOPYRIMIDIN-4(3H)-ONE 5'-MONOPHOSPHATE DEFORMYLASE"/>
    <property type="match status" value="1"/>
</dbReference>
<dbReference type="GO" id="GO:0016811">
    <property type="term" value="F:hydrolase activity, acting on carbon-nitrogen (but not peptide) bonds, in linear amides"/>
    <property type="evidence" value="ECO:0007669"/>
    <property type="project" value="TreeGrafter"/>
</dbReference>
<accession>A0AAV4LK90</accession>
<name>A0AAV4LK90_9BACL</name>
<keyword evidence="2" id="KW-0479">Metal-binding</keyword>
<sequence length="185" mass="20907">MKLVHTHRDQLNERLPYVDTVILPVCALAVQADDAPMGVDLLTVRRLGEIIEESLTGRVCLLPELAYGLFDIADHTETIESPVSVLADFIYHLLRGFQQRGMKYAVLLNGHEGNFTSLQLAGERLRTEGWKVLLSNWRIEHESEGFSEFQQWISGASSKNAAEKGEAYLRELGTRLIEDVISLWK</sequence>
<protein>
    <recommendedName>
        <fullName evidence="8">Creatinine amidohydrolase</fullName>
    </recommendedName>
</protein>
<evidence type="ECO:0000256" key="5">
    <source>
        <dbReference type="ARBA" id="ARBA00024029"/>
    </source>
</evidence>
<comment type="cofactor">
    <cofactor evidence="1">
        <name>Zn(2+)</name>
        <dbReference type="ChEBI" id="CHEBI:29105"/>
    </cofactor>
</comment>